<evidence type="ECO:0000313" key="2">
    <source>
        <dbReference type="EMBL" id="PHH80955.1"/>
    </source>
</evidence>
<comment type="caution">
    <text evidence="2">The sequence shown here is derived from an EMBL/GenBank/DDBJ whole genome shotgun (WGS) entry which is preliminary data.</text>
</comment>
<dbReference type="EMBL" id="NJES01000005">
    <property type="protein sequence ID" value="PHH80955.1"/>
    <property type="molecule type" value="Genomic_DNA"/>
</dbReference>
<keyword evidence="3" id="KW-1185">Reference proteome</keyword>
<dbReference type="Proteomes" id="UP000226431">
    <property type="component" value="Unassembled WGS sequence"/>
</dbReference>
<feature type="compositionally biased region" description="Polar residues" evidence="1">
    <location>
        <begin position="84"/>
        <end position="102"/>
    </location>
</feature>
<evidence type="ECO:0000256" key="1">
    <source>
        <dbReference type="SAM" id="MobiDB-lite"/>
    </source>
</evidence>
<gene>
    <name evidence="2" type="ORF">CDD80_5165</name>
</gene>
<proteinExistence type="predicted"/>
<sequence>MCPVRGCFMPCSLILGLDLEHYAPASDEIGDDGKRTSLGWFTSEPPRYHASQPFASSQRNTRKDPYGQAQGLDKYANPRGSCGAQLSPTRNRSETGDSSTSGHRGKYTSC</sequence>
<dbReference type="AlphaFoldDB" id="A0A2C5ZG82"/>
<accession>A0A2C5ZG82</accession>
<evidence type="ECO:0000313" key="3">
    <source>
        <dbReference type="Proteomes" id="UP000226431"/>
    </source>
</evidence>
<organism evidence="2 3">
    <name type="scientific">Ophiocordyceps camponoti-rufipedis</name>
    <dbReference type="NCBI Taxonomy" id="2004952"/>
    <lineage>
        <taxon>Eukaryota</taxon>
        <taxon>Fungi</taxon>
        <taxon>Dikarya</taxon>
        <taxon>Ascomycota</taxon>
        <taxon>Pezizomycotina</taxon>
        <taxon>Sordariomycetes</taxon>
        <taxon>Hypocreomycetidae</taxon>
        <taxon>Hypocreales</taxon>
        <taxon>Ophiocordycipitaceae</taxon>
        <taxon>Ophiocordyceps</taxon>
    </lineage>
</organism>
<protein>
    <submittedName>
        <fullName evidence="2">Uncharacterized protein</fullName>
    </submittedName>
</protein>
<name>A0A2C5ZG82_9HYPO</name>
<feature type="region of interest" description="Disordered" evidence="1">
    <location>
        <begin position="24"/>
        <end position="110"/>
    </location>
</feature>
<reference evidence="2 3" key="1">
    <citation type="submission" date="2017-06" db="EMBL/GenBank/DDBJ databases">
        <title>Ant-infecting Ophiocordyceps genomes reveal a high diversity of potential behavioral manipulation genes and a possible major role for enterotoxins.</title>
        <authorList>
            <person name="De Bekker C."/>
            <person name="Evans H.C."/>
            <person name="Brachmann A."/>
            <person name="Hughes D.P."/>
        </authorList>
    </citation>
    <scope>NUCLEOTIDE SEQUENCE [LARGE SCALE GENOMIC DNA]</scope>
    <source>
        <strain evidence="2 3">Map16</strain>
    </source>
</reference>